<feature type="region of interest" description="Disordered" evidence="1">
    <location>
        <begin position="123"/>
        <end position="175"/>
    </location>
</feature>
<proteinExistence type="predicted"/>
<comment type="caution">
    <text evidence="2">The sequence shown here is derived from an EMBL/GenBank/DDBJ whole genome shotgun (WGS) entry which is preliminary data.</text>
</comment>
<feature type="compositionally biased region" description="Polar residues" evidence="1">
    <location>
        <begin position="165"/>
        <end position="175"/>
    </location>
</feature>
<feature type="compositionally biased region" description="Low complexity" evidence="1">
    <location>
        <begin position="141"/>
        <end position="156"/>
    </location>
</feature>
<evidence type="ECO:0000313" key="2">
    <source>
        <dbReference type="EMBL" id="KAH7037982.1"/>
    </source>
</evidence>
<name>A0A9P8YFJ6_9PEZI</name>
<dbReference type="AlphaFoldDB" id="A0A9P8YFJ6"/>
<gene>
    <name evidence="2" type="ORF">B0I36DRAFT_73533</name>
</gene>
<evidence type="ECO:0000313" key="3">
    <source>
        <dbReference type="Proteomes" id="UP000756346"/>
    </source>
</evidence>
<sequence>MPRGRACVWVPSPCPIRARGRHPKSCRLSMLLRTTPRHSAAANHVVAKQNQCPAVLPTSRPNHPLSRHERMGNMPLSRLLVLTANTPCPVASRFGHPTHPRRHSQADVIPPIQPSAILAGVDHSKRRPHSSGPHPVQCWLSSASSANSAGRGNSRNETGPFPFRTVQSLKSSPAG</sequence>
<accession>A0A9P8YFJ6</accession>
<evidence type="ECO:0000256" key="1">
    <source>
        <dbReference type="SAM" id="MobiDB-lite"/>
    </source>
</evidence>
<dbReference type="EMBL" id="JAGTJQ010000002">
    <property type="protein sequence ID" value="KAH7037982.1"/>
    <property type="molecule type" value="Genomic_DNA"/>
</dbReference>
<reference evidence="2" key="1">
    <citation type="journal article" date="2021" name="Nat. Commun.">
        <title>Genetic determinants of endophytism in the Arabidopsis root mycobiome.</title>
        <authorList>
            <person name="Mesny F."/>
            <person name="Miyauchi S."/>
            <person name="Thiergart T."/>
            <person name="Pickel B."/>
            <person name="Atanasova L."/>
            <person name="Karlsson M."/>
            <person name="Huettel B."/>
            <person name="Barry K.W."/>
            <person name="Haridas S."/>
            <person name="Chen C."/>
            <person name="Bauer D."/>
            <person name="Andreopoulos W."/>
            <person name="Pangilinan J."/>
            <person name="LaButti K."/>
            <person name="Riley R."/>
            <person name="Lipzen A."/>
            <person name="Clum A."/>
            <person name="Drula E."/>
            <person name="Henrissat B."/>
            <person name="Kohler A."/>
            <person name="Grigoriev I.V."/>
            <person name="Martin F.M."/>
            <person name="Hacquard S."/>
        </authorList>
    </citation>
    <scope>NUCLEOTIDE SEQUENCE</scope>
    <source>
        <strain evidence="2">MPI-CAGE-CH-0230</strain>
    </source>
</reference>
<dbReference type="Proteomes" id="UP000756346">
    <property type="component" value="Unassembled WGS sequence"/>
</dbReference>
<organism evidence="2 3">
    <name type="scientific">Microdochium trichocladiopsis</name>
    <dbReference type="NCBI Taxonomy" id="1682393"/>
    <lineage>
        <taxon>Eukaryota</taxon>
        <taxon>Fungi</taxon>
        <taxon>Dikarya</taxon>
        <taxon>Ascomycota</taxon>
        <taxon>Pezizomycotina</taxon>
        <taxon>Sordariomycetes</taxon>
        <taxon>Xylariomycetidae</taxon>
        <taxon>Xylariales</taxon>
        <taxon>Microdochiaceae</taxon>
        <taxon>Microdochium</taxon>
    </lineage>
</organism>
<protein>
    <submittedName>
        <fullName evidence="2">Uncharacterized protein</fullName>
    </submittedName>
</protein>
<dbReference type="GeneID" id="70192842"/>
<keyword evidence="3" id="KW-1185">Reference proteome</keyword>
<dbReference type="RefSeq" id="XP_046017103.1">
    <property type="nucleotide sequence ID" value="XM_046163296.1"/>
</dbReference>